<keyword evidence="2" id="KW-1185">Reference proteome</keyword>
<name>A0A1I4NMF2_9HYPH</name>
<gene>
    <name evidence="1" type="ORF">SAMN05192568_102174</name>
</gene>
<organism evidence="1 2">
    <name type="scientific">Methylobacterium pseudosasicola</name>
    <dbReference type="NCBI Taxonomy" id="582667"/>
    <lineage>
        <taxon>Bacteria</taxon>
        <taxon>Pseudomonadati</taxon>
        <taxon>Pseudomonadota</taxon>
        <taxon>Alphaproteobacteria</taxon>
        <taxon>Hyphomicrobiales</taxon>
        <taxon>Methylobacteriaceae</taxon>
        <taxon>Methylobacterium</taxon>
    </lineage>
</organism>
<reference evidence="2" key="1">
    <citation type="submission" date="2016-10" db="EMBL/GenBank/DDBJ databases">
        <authorList>
            <person name="Varghese N."/>
            <person name="Submissions S."/>
        </authorList>
    </citation>
    <scope>NUCLEOTIDE SEQUENCE [LARGE SCALE GENOMIC DNA]</scope>
    <source>
        <strain evidence="2">BL36</strain>
    </source>
</reference>
<dbReference type="EMBL" id="FOTK01000021">
    <property type="protein sequence ID" value="SFM16641.1"/>
    <property type="molecule type" value="Genomic_DNA"/>
</dbReference>
<protein>
    <submittedName>
        <fullName evidence="1">Uncharacterized protein</fullName>
    </submittedName>
</protein>
<evidence type="ECO:0000313" key="1">
    <source>
        <dbReference type="EMBL" id="SFM16641.1"/>
    </source>
</evidence>
<dbReference type="RefSeq" id="WP_092043254.1">
    <property type="nucleotide sequence ID" value="NZ_FOTK01000021.1"/>
</dbReference>
<dbReference type="OrthoDB" id="7994042at2"/>
<accession>A0A1I4NMF2</accession>
<sequence>MNTFRWLMAKVIGFLFSQTIDHKNRKAAADKEGGTYDAGQAYQSAGFEGDYHAATTLLKQRMNKNFPDNFHARLGSQTNSMYDYGEDRAGAVDTASTAIAMALRNGATVAQAAEAGAASVGI</sequence>
<dbReference type="AlphaFoldDB" id="A0A1I4NMF2"/>
<evidence type="ECO:0000313" key="2">
    <source>
        <dbReference type="Proteomes" id="UP000199048"/>
    </source>
</evidence>
<proteinExistence type="predicted"/>
<dbReference type="Proteomes" id="UP000199048">
    <property type="component" value="Unassembled WGS sequence"/>
</dbReference>